<evidence type="ECO:0008006" key="2">
    <source>
        <dbReference type="Google" id="ProtNLM"/>
    </source>
</evidence>
<dbReference type="EMBL" id="BART01006762">
    <property type="protein sequence ID" value="GAG69358.1"/>
    <property type="molecule type" value="Genomic_DNA"/>
</dbReference>
<dbReference type="NCBIfam" id="TIGR03831">
    <property type="entry name" value="YgiT_finger"/>
    <property type="match status" value="1"/>
</dbReference>
<protein>
    <recommendedName>
        <fullName evidence="2">YgiT-type zinc finger domain-containing protein</fullName>
    </recommendedName>
</protein>
<sequence>MRNTICPICEEGKLIEVNKKTLLEFSNPGKIVVESTVSECNRCGEILLSEKQSA</sequence>
<dbReference type="Gene3D" id="3.10.20.860">
    <property type="match status" value="1"/>
</dbReference>
<evidence type="ECO:0000313" key="1">
    <source>
        <dbReference type="EMBL" id="GAG69358.1"/>
    </source>
</evidence>
<name>X1A9H0_9ZZZZ</name>
<dbReference type="InterPro" id="IPR022453">
    <property type="entry name" value="Znf_MqsA-type"/>
</dbReference>
<proteinExistence type="predicted"/>
<accession>X1A9H0</accession>
<gene>
    <name evidence="1" type="ORF">S01H4_15430</name>
</gene>
<comment type="caution">
    <text evidence="1">The sequence shown here is derived from an EMBL/GenBank/DDBJ whole genome shotgun (WGS) entry which is preliminary data.</text>
</comment>
<feature type="non-terminal residue" evidence="1">
    <location>
        <position position="54"/>
    </location>
</feature>
<reference evidence="1" key="1">
    <citation type="journal article" date="2014" name="Front. Microbiol.">
        <title>High frequency of phylogenetically diverse reductive dehalogenase-homologous genes in deep subseafloor sedimentary metagenomes.</title>
        <authorList>
            <person name="Kawai M."/>
            <person name="Futagami T."/>
            <person name="Toyoda A."/>
            <person name="Takaki Y."/>
            <person name="Nishi S."/>
            <person name="Hori S."/>
            <person name="Arai W."/>
            <person name="Tsubouchi T."/>
            <person name="Morono Y."/>
            <person name="Uchiyama I."/>
            <person name="Ito T."/>
            <person name="Fujiyama A."/>
            <person name="Inagaki F."/>
            <person name="Takami H."/>
        </authorList>
    </citation>
    <scope>NUCLEOTIDE SEQUENCE</scope>
    <source>
        <strain evidence="1">Expedition CK06-06</strain>
    </source>
</reference>
<organism evidence="1">
    <name type="scientific">marine sediment metagenome</name>
    <dbReference type="NCBI Taxonomy" id="412755"/>
    <lineage>
        <taxon>unclassified sequences</taxon>
        <taxon>metagenomes</taxon>
        <taxon>ecological metagenomes</taxon>
    </lineage>
</organism>
<dbReference type="AlphaFoldDB" id="X1A9H0"/>